<organism evidence="10 11">
    <name type="scientific">Populus tomentosa</name>
    <name type="common">Chinese white poplar</name>
    <dbReference type="NCBI Taxonomy" id="118781"/>
    <lineage>
        <taxon>Eukaryota</taxon>
        <taxon>Viridiplantae</taxon>
        <taxon>Streptophyta</taxon>
        <taxon>Embryophyta</taxon>
        <taxon>Tracheophyta</taxon>
        <taxon>Spermatophyta</taxon>
        <taxon>Magnoliopsida</taxon>
        <taxon>eudicotyledons</taxon>
        <taxon>Gunneridae</taxon>
        <taxon>Pentapetalae</taxon>
        <taxon>rosids</taxon>
        <taxon>fabids</taxon>
        <taxon>Malpighiales</taxon>
        <taxon>Salicaceae</taxon>
        <taxon>Saliceae</taxon>
        <taxon>Populus</taxon>
    </lineage>
</organism>
<keyword evidence="5" id="KW-0274">FAD</keyword>
<dbReference type="Pfam" id="PF08031">
    <property type="entry name" value="BBE"/>
    <property type="match status" value="1"/>
</dbReference>
<keyword evidence="6" id="KW-1015">Disulfide bond</keyword>
<comment type="caution">
    <text evidence="10">The sequence shown here is derived from an EMBL/GenBank/DDBJ whole genome shotgun (WGS) entry which is preliminary data.</text>
</comment>
<keyword evidence="4 8" id="KW-0732">Signal</keyword>
<dbReference type="AlphaFoldDB" id="A0A8X8AJZ6"/>
<proteinExistence type="inferred from homology"/>
<dbReference type="InterPro" id="IPR012951">
    <property type="entry name" value="BBE"/>
</dbReference>
<evidence type="ECO:0000256" key="5">
    <source>
        <dbReference type="ARBA" id="ARBA00022827"/>
    </source>
</evidence>
<dbReference type="GO" id="GO:1901696">
    <property type="term" value="P:cannabinoid biosynthetic process"/>
    <property type="evidence" value="ECO:0007669"/>
    <property type="project" value="UniProtKB-ARBA"/>
</dbReference>
<feature type="domain" description="FAD-binding PCMH-type" evidence="9">
    <location>
        <begin position="74"/>
        <end position="250"/>
    </location>
</feature>
<reference evidence="10" key="1">
    <citation type="journal article" date="2020" name="bioRxiv">
        <title>Hybrid origin of Populus tomentosa Carr. identified through genome sequencing and phylogenomic analysis.</title>
        <authorList>
            <person name="An X."/>
            <person name="Gao K."/>
            <person name="Chen Z."/>
            <person name="Li J."/>
            <person name="Yang X."/>
            <person name="Yang X."/>
            <person name="Zhou J."/>
            <person name="Guo T."/>
            <person name="Zhao T."/>
            <person name="Huang S."/>
            <person name="Miao D."/>
            <person name="Khan W.U."/>
            <person name="Rao P."/>
            <person name="Ye M."/>
            <person name="Lei B."/>
            <person name="Liao W."/>
            <person name="Wang J."/>
            <person name="Ji L."/>
            <person name="Li Y."/>
            <person name="Guo B."/>
            <person name="Mustafa N.S."/>
            <person name="Li S."/>
            <person name="Yun Q."/>
            <person name="Keller S.R."/>
            <person name="Mao J."/>
            <person name="Zhang R."/>
            <person name="Strauss S.H."/>
        </authorList>
    </citation>
    <scope>NUCLEOTIDE SEQUENCE</scope>
    <source>
        <strain evidence="10">GM15</strain>
        <tissue evidence="10">Leaf</tissue>
    </source>
</reference>
<dbReference type="PANTHER" id="PTHR32448">
    <property type="entry name" value="OS08G0158400 PROTEIN"/>
    <property type="match status" value="1"/>
</dbReference>
<evidence type="ECO:0000313" key="10">
    <source>
        <dbReference type="EMBL" id="KAG6790828.1"/>
    </source>
</evidence>
<evidence type="ECO:0000256" key="2">
    <source>
        <dbReference type="ARBA" id="ARBA00005466"/>
    </source>
</evidence>
<accession>A0A8X8AJZ6</accession>
<evidence type="ECO:0000256" key="3">
    <source>
        <dbReference type="ARBA" id="ARBA00022630"/>
    </source>
</evidence>
<comment type="similarity">
    <text evidence="2">Belongs to the oxygen-dependent FAD-linked oxidoreductase family.</text>
</comment>
<keyword evidence="11" id="KW-1185">Reference proteome</keyword>
<dbReference type="Pfam" id="PF01565">
    <property type="entry name" value="FAD_binding_4"/>
    <property type="match status" value="1"/>
</dbReference>
<gene>
    <name evidence="10" type="ORF">POTOM_006996</name>
</gene>
<dbReference type="PROSITE" id="PS51387">
    <property type="entry name" value="FAD_PCMH"/>
    <property type="match status" value="1"/>
</dbReference>
<name>A0A8X8AJZ6_POPTO</name>
<evidence type="ECO:0000259" key="9">
    <source>
        <dbReference type="PROSITE" id="PS51387"/>
    </source>
</evidence>
<dbReference type="OrthoDB" id="407275at2759"/>
<dbReference type="GO" id="GO:0016491">
    <property type="term" value="F:oxidoreductase activity"/>
    <property type="evidence" value="ECO:0007669"/>
    <property type="project" value="InterPro"/>
</dbReference>
<evidence type="ECO:0000256" key="4">
    <source>
        <dbReference type="ARBA" id="ARBA00022729"/>
    </source>
</evidence>
<feature type="signal peptide" evidence="8">
    <location>
        <begin position="1"/>
        <end position="23"/>
    </location>
</feature>
<evidence type="ECO:0000256" key="8">
    <source>
        <dbReference type="SAM" id="SignalP"/>
    </source>
</evidence>
<evidence type="ECO:0000256" key="1">
    <source>
        <dbReference type="ARBA" id="ARBA00001974"/>
    </source>
</evidence>
<evidence type="ECO:0000256" key="7">
    <source>
        <dbReference type="ARBA" id="ARBA00023180"/>
    </source>
</evidence>
<keyword evidence="7" id="KW-0325">Glycoprotein</keyword>
<protein>
    <recommendedName>
        <fullName evidence="9">FAD-binding PCMH-type domain-containing protein</fullName>
    </recommendedName>
</protein>
<evidence type="ECO:0000256" key="6">
    <source>
        <dbReference type="ARBA" id="ARBA00023157"/>
    </source>
</evidence>
<dbReference type="InterPro" id="IPR006094">
    <property type="entry name" value="Oxid_FAD_bind_N"/>
</dbReference>
<sequence>MVLSSSSILSILVVLLLSPFVVSFTIQDRFLQCLSTTSHSPYPFSTAMYTPIDNSSFATVLLSTAQNLRYTLPSVPKPEFIFTPLNESDIQAAVVCCKQLGIHFRVRSGGHDYEAVSYVSEIESPFIIIDLAKLRSIDVDIEDSSAWVQAGATNGELYYRIAEKSKTHGFAAGLCTSLGIGGHITGGAYGPMMRKYGLGADNVLDARIIDAQGRILDRQAMGEELFWSIRGGGGGSFGIITAWKVKLVPVPENVTVFTVRKTLEQGATKLLYRWQQVADKLDEDLFIRVIIQTAGNKGNRTISTSYNAVFLGDANRLLKVMEEGFPELGLTPKDCIETTWLGSVLYIGGYPSTTPPEVLLQAKNILKSYFKAKSDFVQEPIPETGLEGIWIRFLQEDSPLMIWNPYGGMMSKISESETPFPHRKGDLFMIQYVTGWQNASGNVGRHIKWMRGLYKYMTPYVSKNPREAYVNYRDLDLGMNRNTRTNFKRARVWGAKYYKDNFYRLALVKSIVDPENIFRHEQSIPPLPLHMRLFFKGKSGYAKELVPATALEELWELLLEQEFPVVAFTPYGGKMSKIPFPHGNSFSFPS</sequence>
<dbReference type="EMBL" id="JAAWWB010000002">
    <property type="protein sequence ID" value="KAG6790828.1"/>
    <property type="molecule type" value="Genomic_DNA"/>
</dbReference>
<dbReference type="GO" id="GO:0071949">
    <property type="term" value="F:FAD binding"/>
    <property type="evidence" value="ECO:0007669"/>
    <property type="project" value="InterPro"/>
</dbReference>
<comment type="cofactor">
    <cofactor evidence="1">
        <name>FAD</name>
        <dbReference type="ChEBI" id="CHEBI:57692"/>
    </cofactor>
</comment>
<dbReference type="FunFam" id="3.30.43.10:FF:000004">
    <property type="entry name" value="Berberine bridge enzyme-like 15"/>
    <property type="match status" value="1"/>
</dbReference>
<feature type="chain" id="PRO_5036473769" description="FAD-binding PCMH-type domain-containing protein" evidence="8">
    <location>
        <begin position="24"/>
        <end position="590"/>
    </location>
</feature>
<dbReference type="InterPro" id="IPR016166">
    <property type="entry name" value="FAD-bd_PCMH"/>
</dbReference>
<keyword evidence="3" id="KW-0285">Flavoprotein</keyword>
<dbReference type="Proteomes" id="UP000886885">
    <property type="component" value="Chromosome 1D"/>
</dbReference>
<evidence type="ECO:0000313" key="11">
    <source>
        <dbReference type="Proteomes" id="UP000886885"/>
    </source>
</evidence>